<dbReference type="EMBL" id="LR796360">
    <property type="protein sequence ID" value="CAB4139295.1"/>
    <property type="molecule type" value="Genomic_DNA"/>
</dbReference>
<evidence type="ECO:0000313" key="1">
    <source>
        <dbReference type="EMBL" id="CAB4139295.1"/>
    </source>
</evidence>
<sequence length="104" mass="10675">MAQVFYPISSIRVDCSTVSKRVALPANATNVRFFNNTGSLAWVNIGDSTVTATIPALDTAGSGFPIAPNSVESFTESPNGGATHVAIVLSSGTGVVNVTMGEGW</sequence>
<name>A0A6J5LXP9_9CAUD</name>
<proteinExistence type="predicted"/>
<organism evidence="1">
    <name type="scientific">uncultured Caudovirales phage</name>
    <dbReference type="NCBI Taxonomy" id="2100421"/>
    <lineage>
        <taxon>Viruses</taxon>
        <taxon>Duplodnaviria</taxon>
        <taxon>Heunggongvirae</taxon>
        <taxon>Uroviricota</taxon>
        <taxon>Caudoviricetes</taxon>
        <taxon>Peduoviridae</taxon>
        <taxon>Maltschvirus</taxon>
        <taxon>Maltschvirus maltsch</taxon>
    </lineage>
</organism>
<reference evidence="1" key="1">
    <citation type="submission" date="2020-04" db="EMBL/GenBank/DDBJ databases">
        <authorList>
            <person name="Chiriac C."/>
            <person name="Salcher M."/>
            <person name="Ghai R."/>
            <person name="Kavagutti S V."/>
        </authorList>
    </citation>
    <scope>NUCLEOTIDE SEQUENCE</scope>
</reference>
<accession>A0A6J5LXP9</accession>
<gene>
    <name evidence="1" type="ORF">UFOVP351_35</name>
</gene>
<protein>
    <submittedName>
        <fullName evidence="1">Uncharacterized protein</fullName>
    </submittedName>
</protein>